<evidence type="ECO:0000256" key="1">
    <source>
        <dbReference type="SAM" id="SignalP"/>
    </source>
</evidence>
<dbReference type="Pfam" id="PF16334">
    <property type="entry name" value="DUF4964"/>
    <property type="match status" value="1"/>
</dbReference>
<feature type="domain" description="Glutaminase A central" evidence="3">
    <location>
        <begin position="477"/>
        <end position="800"/>
    </location>
</feature>
<dbReference type="SUPFAM" id="SSF49785">
    <property type="entry name" value="Galactose-binding domain-like"/>
    <property type="match status" value="1"/>
</dbReference>
<dbReference type="Proteomes" id="UP001202248">
    <property type="component" value="Unassembled WGS sequence"/>
</dbReference>
<dbReference type="Gene3D" id="2.60.120.260">
    <property type="entry name" value="Galactose-binding domain-like"/>
    <property type="match status" value="1"/>
</dbReference>
<keyword evidence="1" id="KW-0732">Signal</keyword>
<proteinExistence type="predicted"/>
<dbReference type="SUPFAM" id="SSF48208">
    <property type="entry name" value="Six-hairpin glycosidases"/>
    <property type="match status" value="1"/>
</dbReference>
<dbReference type="PANTHER" id="PTHR31987:SF1">
    <property type="entry name" value="GLUTAMINASE A"/>
    <property type="match status" value="1"/>
</dbReference>
<accession>A0ABS9SLM3</accession>
<dbReference type="Pfam" id="PF17168">
    <property type="entry name" value="DUF5127"/>
    <property type="match status" value="1"/>
</dbReference>
<evidence type="ECO:0000259" key="4">
    <source>
        <dbReference type="Pfam" id="PF17168"/>
    </source>
</evidence>
<evidence type="ECO:0000259" key="2">
    <source>
        <dbReference type="Pfam" id="PF16334"/>
    </source>
</evidence>
<dbReference type="RefSeq" id="WP_240830739.1">
    <property type="nucleotide sequence ID" value="NZ_JAKWBL010000003.1"/>
</dbReference>
<name>A0ABS9SLM3_9BACT</name>
<keyword evidence="6" id="KW-1185">Reference proteome</keyword>
<evidence type="ECO:0000313" key="6">
    <source>
        <dbReference type="Proteomes" id="UP001202248"/>
    </source>
</evidence>
<feature type="domain" description="Glutaminase A N-terminal" evidence="4">
    <location>
        <begin position="248"/>
        <end position="471"/>
    </location>
</feature>
<dbReference type="InterPro" id="IPR008979">
    <property type="entry name" value="Galactose-bd-like_sf"/>
</dbReference>
<evidence type="ECO:0000313" key="5">
    <source>
        <dbReference type="EMBL" id="MCH5599059.1"/>
    </source>
</evidence>
<dbReference type="InterPro" id="IPR032515">
    <property type="entry name" value="DUF4964"/>
</dbReference>
<dbReference type="PANTHER" id="PTHR31987">
    <property type="entry name" value="GLUTAMINASE A-RELATED"/>
    <property type="match status" value="1"/>
</dbReference>
<dbReference type="InterPro" id="IPR008928">
    <property type="entry name" value="6-hairpin_glycosidase_sf"/>
</dbReference>
<organism evidence="5 6">
    <name type="scientific">Niabella ginsengisoli</name>
    <dbReference type="NCBI Taxonomy" id="522298"/>
    <lineage>
        <taxon>Bacteria</taxon>
        <taxon>Pseudomonadati</taxon>
        <taxon>Bacteroidota</taxon>
        <taxon>Chitinophagia</taxon>
        <taxon>Chitinophagales</taxon>
        <taxon>Chitinophagaceae</taxon>
        <taxon>Niabella</taxon>
    </lineage>
</organism>
<comment type="caution">
    <text evidence="5">The sequence shown here is derived from an EMBL/GenBank/DDBJ whole genome shotgun (WGS) entry which is preliminary data.</text>
</comment>
<feature type="domain" description="DUF4964" evidence="2">
    <location>
        <begin position="20"/>
        <end position="82"/>
    </location>
</feature>
<protein>
    <submittedName>
        <fullName evidence="5">DUF4965 domain-containing protein</fullName>
    </submittedName>
</protein>
<dbReference type="InterPro" id="IPR032514">
    <property type="entry name" value="GtaA_central"/>
</dbReference>
<dbReference type="EMBL" id="JAKWBL010000003">
    <property type="protein sequence ID" value="MCH5599059.1"/>
    <property type="molecule type" value="Genomic_DNA"/>
</dbReference>
<dbReference type="InterPro" id="IPR052743">
    <property type="entry name" value="Glutaminase_GtaA"/>
</dbReference>
<feature type="chain" id="PRO_5046860153" evidence="1">
    <location>
        <begin position="24"/>
        <end position="811"/>
    </location>
</feature>
<reference evidence="5 6" key="1">
    <citation type="submission" date="2022-02" db="EMBL/GenBank/DDBJ databases">
        <authorList>
            <person name="Min J."/>
        </authorList>
    </citation>
    <scope>NUCLEOTIDE SEQUENCE [LARGE SCALE GENOMIC DNA]</scope>
    <source>
        <strain evidence="5 6">GR10-1</strain>
    </source>
</reference>
<sequence>MIRNYFKPFISFLFTLSFLATNAQKQQAPAYPLITHDPYFSIWSFTDALNESPTKHWTGTDQSLTGYAKVDGKIYRFLGSESKSYDVLLPASEDKSYRVKYTETAPSDDWYQTSFNDSKWKGGIAPLGDDKSLAKTEWKSEDLWVRREFTMLDNKTQDVYLKLNHDDNVTVYLNGKEIYQKDGWVHKYIFIPIKNPSTVLQKGKNILAVHVRNTAGGRHLDFGLAKERRVMPTSVSNALQKGVQFKATQTIYDFTCGPVDLKVTFTSPLILKDLDLLARPVSYITFDANSNSGKAHNVEILFNTSSNLAVNTPAQEVIANKYAAKGMSILKAGTTSQPVLAKKGDDLRIDWGYIHVAVPQSTNASQFIANSEAVALTAFAKARVAPAINKVTGKQLSLATIVNLGKTKQASSRILLGYDDIWSIQYFGKNLRPWWNKDNNSNIEDQLDKANTGYASVMQQCKQVDETIYNDALNAGGEAYAKLCEIAYRQVIAAHKLVQSPQGDLLWLSKENFSNGCINTVDLTYPSAPLFLVYNPDLEKGMMNGIFYYSESGKWKKPFAAHDLGTYPLANAQVYGEDMPVEESGNMVILAAAIAHVEGNAKYAEKHWKTLTTWTDYLVKEGFDPANQLCTDDFAGHLARNANLSMKAIMGIESYASMAKMLGKNDVYEKYHNIAVKMVPEWMKLADDGDHYTLAFEKKGTWSQKYNLVWDKVLKFNIFPSSVSEKEIDFYLNKQNKYGLPLDSRKTYTKSDWIVWTATMANDLKDFKAFIEPIYKFATETPDRAPLGDWHETTNGKKKVSKQEACWEVIG</sequence>
<dbReference type="Pfam" id="PF16335">
    <property type="entry name" value="GtaA_6_Hairpin"/>
    <property type="match status" value="1"/>
</dbReference>
<feature type="signal peptide" evidence="1">
    <location>
        <begin position="1"/>
        <end position="23"/>
    </location>
</feature>
<dbReference type="InterPro" id="IPR033433">
    <property type="entry name" value="GtaA_N"/>
</dbReference>
<gene>
    <name evidence="5" type="ORF">MKP09_14665</name>
</gene>
<evidence type="ECO:0000259" key="3">
    <source>
        <dbReference type="Pfam" id="PF16335"/>
    </source>
</evidence>